<dbReference type="GO" id="GO:0017168">
    <property type="term" value="F:5-oxoprolinase (ATP-hydrolyzing) activity"/>
    <property type="evidence" value="ECO:0007669"/>
    <property type="project" value="UniProtKB-EC"/>
</dbReference>
<evidence type="ECO:0000313" key="1">
    <source>
        <dbReference type="EMBL" id="MFC3194278.1"/>
    </source>
</evidence>
<keyword evidence="1" id="KW-0378">Hydrolase</keyword>
<dbReference type="EC" id="3.5.2.9" evidence="1"/>
<dbReference type="InterPro" id="IPR011330">
    <property type="entry name" value="Glyco_hydro/deAcase_b/a-brl"/>
</dbReference>
<keyword evidence="2" id="KW-1185">Reference proteome</keyword>
<dbReference type="PANTHER" id="PTHR30292">
    <property type="entry name" value="UNCHARACTERIZED PROTEIN YBGL-RELATED"/>
    <property type="match status" value="1"/>
</dbReference>
<dbReference type="Gene3D" id="3.20.20.370">
    <property type="entry name" value="Glycoside hydrolase/deacetylase"/>
    <property type="match status" value="1"/>
</dbReference>
<accession>A0ABV7JC27</accession>
<name>A0ABV7JC27_9GAMM</name>
<dbReference type="RefSeq" id="WP_077410954.1">
    <property type="nucleotide sequence ID" value="NZ_JBHRTS010000004.1"/>
</dbReference>
<dbReference type="PANTHER" id="PTHR30292:SF0">
    <property type="entry name" value="5-OXOPROLINASE SUBUNIT A"/>
    <property type="match status" value="1"/>
</dbReference>
<protein>
    <submittedName>
        <fullName evidence="1">5-oxoprolinase subunit PxpA</fullName>
        <ecNumber evidence="1">3.5.2.9</ecNumber>
    </submittedName>
</protein>
<dbReference type="Pfam" id="PF03746">
    <property type="entry name" value="LamB_YcsF"/>
    <property type="match status" value="1"/>
</dbReference>
<dbReference type="NCBIfam" id="NF003816">
    <property type="entry name" value="PRK05406.1-5"/>
    <property type="match status" value="1"/>
</dbReference>
<dbReference type="Proteomes" id="UP001595533">
    <property type="component" value="Unassembled WGS sequence"/>
</dbReference>
<organism evidence="1 2">
    <name type="scientific">Marinicella sediminis</name>
    <dbReference type="NCBI Taxonomy" id="1792834"/>
    <lineage>
        <taxon>Bacteria</taxon>
        <taxon>Pseudomonadati</taxon>
        <taxon>Pseudomonadota</taxon>
        <taxon>Gammaproteobacteria</taxon>
        <taxon>Lysobacterales</taxon>
        <taxon>Marinicellaceae</taxon>
        <taxon>Marinicella</taxon>
    </lineage>
</organism>
<comment type="caution">
    <text evidence="1">The sequence shown here is derived from an EMBL/GenBank/DDBJ whole genome shotgun (WGS) entry which is preliminary data.</text>
</comment>
<reference evidence="2" key="1">
    <citation type="journal article" date="2019" name="Int. J. Syst. Evol. Microbiol.">
        <title>The Global Catalogue of Microorganisms (GCM) 10K type strain sequencing project: providing services to taxonomists for standard genome sequencing and annotation.</title>
        <authorList>
            <consortium name="The Broad Institute Genomics Platform"/>
            <consortium name="The Broad Institute Genome Sequencing Center for Infectious Disease"/>
            <person name="Wu L."/>
            <person name="Ma J."/>
        </authorList>
    </citation>
    <scope>NUCLEOTIDE SEQUENCE [LARGE SCALE GENOMIC DNA]</scope>
    <source>
        <strain evidence="2">KCTC 42953</strain>
    </source>
</reference>
<dbReference type="InterPro" id="IPR005501">
    <property type="entry name" value="LamB/YcsF/PxpA-like"/>
</dbReference>
<dbReference type="CDD" id="cd10801">
    <property type="entry name" value="LamB_YcsF_like_1"/>
    <property type="match status" value="1"/>
</dbReference>
<proteinExistence type="predicted"/>
<evidence type="ECO:0000313" key="2">
    <source>
        <dbReference type="Proteomes" id="UP001595533"/>
    </source>
</evidence>
<dbReference type="SUPFAM" id="SSF88713">
    <property type="entry name" value="Glycoside hydrolase/deacetylase"/>
    <property type="match status" value="1"/>
</dbReference>
<dbReference type="EMBL" id="JBHRTS010000004">
    <property type="protein sequence ID" value="MFC3194278.1"/>
    <property type="molecule type" value="Genomic_DNA"/>
</dbReference>
<gene>
    <name evidence="1" type="primary">pxpA</name>
    <name evidence="1" type="ORF">ACFODZ_08510</name>
</gene>
<sequence>MIEPTQLSVDLNCDLGEYENLRDDLKDAAIMPFISSCNIACGGHAGNRTVIAHTVQLAMQYGVNMGAHPGFPDRANFGRSVIDISREELKKSLNEQIQRVKQAIESVGSQLQHVKPHGALYNLAADDYGLATLLVEMVRSIGPEIRFYGLANSAMAMACEQLDVRFVAEAFTDRAYQADGRLLSRSEVGAVIEGTGHITRRAIALVREQCVVASTGERVELQAETLCLHGDHPNSAGQARALHEALCEAGIEVKAPA</sequence>
<dbReference type="NCBIfam" id="NF003814">
    <property type="entry name" value="PRK05406.1-3"/>
    <property type="match status" value="1"/>
</dbReference>